<evidence type="ECO:0000256" key="12">
    <source>
        <dbReference type="ARBA" id="ARBA00038074"/>
    </source>
</evidence>
<keyword evidence="5" id="KW-0808">Transferase</keyword>
<evidence type="ECO:0000256" key="11">
    <source>
        <dbReference type="ARBA" id="ARBA00023316"/>
    </source>
</evidence>
<proteinExistence type="inferred from homology"/>
<evidence type="ECO:0000256" key="8">
    <source>
        <dbReference type="ARBA" id="ARBA00023136"/>
    </source>
</evidence>
<dbReference type="InterPro" id="IPR050546">
    <property type="entry name" value="Glycosyl_Hydrlase_16"/>
</dbReference>
<comment type="similarity">
    <text evidence="12">Belongs to the glycosyl hydrolase 16 family. CRH1 subfamily.</text>
</comment>
<keyword evidence="16" id="KW-0430">Lectin</keyword>
<feature type="signal peptide" evidence="14">
    <location>
        <begin position="1"/>
        <end position="18"/>
    </location>
</feature>
<evidence type="ECO:0000256" key="1">
    <source>
        <dbReference type="ARBA" id="ARBA00000822"/>
    </source>
</evidence>
<feature type="compositionally biased region" description="Low complexity" evidence="13">
    <location>
        <begin position="330"/>
        <end position="345"/>
    </location>
</feature>
<keyword evidence="9" id="KW-0325">Glycoprotein</keyword>
<dbReference type="InterPro" id="IPR000757">
    <property type="entry name" value="Beta-glucanase-like"/>
</dbReference>
<keyword evidence="17" id="KW-1185">Reference proteome</keyword>
<sequence length="432" mass="44423">MRFTPYIAASALAALANAQTFTDCNPTEKDCPNDPAIAANFETDFKAGKDAVKGWKQTAGTLNYVAEGAEFTIAKKGDAPTIQTEGYLHFGYVEVKCKASPGAGVVSSIVLQSEALDEVDYEFIGNVNNKVQTNYFGKGNTTTYDRMIEADVNNIEEFHTYALNWTAEAITFIVNNQPVRTLKYAEANGGKNYPQTPSNVRIGIWAGGDPDNDEGTIQWAHGPINYNDAPFTMTVDSVKIINYSPGKEYEWTDKSGDWQSIKVIEPGNTEGAPQNSAVIAPSPTSGSTGGSGGSGGSGSSDGSSDGAVSPPAQPSAPANGTNSDPECDCGVATVTVTGTPPAGETPAPPAGETPTPAVPPVDNPPYPTTTAGGLIVETSPAPSVPFPTAPSAGIPGNGTNPTAPPAQFTGAASSNKVGAVVGAVAGAMLFAF</sequence>
<feature type="chain" id="PRO_5015580193" description="chitinase" evidence="14">
    <location>
        <begin position="19"/>
        <end position="432"/>
    </location>
</feature>
<comment type="catalytic activity">
    <reaction evidence="1">
        <text>Random endo-hydrolysis of N-acetyl-beta-D-glucosaminide (1-&gt;4)-beta-linkages in chitin and chitodextrins.</text>
        <dbReference type="EC" id="3.2.1.14"/>
    </reaction>
</comment>
<reference evidence="16 17" key="1">
    <citation type="journal article" date="2018" name="Front. Microbiol.">
        <title>Genome-Wide Analysis of Corynespora cassiicola Leaf Fall Disease Putative Effectors.</title>
        <authorList>
            <person name="Lopez D."/>
            <person name="Ribeiro S."/>
            <person name="Label P."/>
            <person name="Fumanal B."/>
            <person name="Venisse J.S."/>
            <person name="Kohler A."/>
            <person name="de Oliveira R.R."/>
            <person name="Labutti K."/>
            <person name="Lipzen A."/>
            <person name="Lail K."/>
            <person name="Bauer D."/>
            <person name="Ohm R.A."/>
            <person name="Barry K.W."/>
            <person name="Spatafora J."/>
            <person name="Grigoriev I.V."/>
            <person name="Martin F.M."/>
            <person name="Pujade-Renaud V."/>
        </authorList>
    </citation>
    <scope>NUCLEOTIDE SEQUENCE [LARGE SCALE GENOMIC DNA]</scope>
    <source>
        <strain evidence="16 17">Philippines</strain>
    </source>
</reference>
<evidence type="ECO:0000256" key="4">
    <source>
        <dbReference type="ARBA" id="ARBA00022676"/>
    </source>
</evidence>
<dbReference type="GO" id="GO:0030246">
    <property type="term" value="F:carbohydrate binding"/>
    <property type="evidence" value="ECO:0007669"/>
    <property type="project" value="UniProtKB-KW"/>
</dbReference>
<dbReference type="GO" id="GO:0016757">
    <property type="term" value="F:glycosyltransferase activity"/>
    <property type="evidence" value="ECO:0007669"/>
    <property type="project" value="UniProtKB-KW"/>
</dbReference>
<keyword evidence="7" id="KW-0378">Hydrolase</keyword>
<dbReference type="GO" id="GO:0016020">
    <property type="term" value="C:membrane"/>
    <property type="evidence" value="ECO:0007669"/>
    <property type="project" value="UniProtKB-SubCell"/>
</dbReference>
<feature type="compositionally biased region" description="Pro residues" evidence="13">
    <location>
        <begin position="346"/>
        <end position="367"/>
    </location>
</feature>
<name>A0A2T2P4E9_CORCC</name>
<evidence type="ECO:0000256" key="2">
    <source>
        <dbReference type="ARBA" id="ARBA00004370"/>
    </source>
</evidence>
<gene>
    <name evidence="16" type="ORF">BS50DRAFT_484007</name>
</gene>
<feature type="compositionally biased region" description="Low complexity" evidence="13">
    <location>
        <begin position="300"/>
        <end position="318"/>
    </location>
</feature>
<evidence type="ECO:0000313" key="17">
    <source>
        <dbReference type="Proteomes" id="UP000240883"/>
    </source>
</evidence>
<evidence type="ECO:0000256" key="9">
    <source>
        <dbReference type="ARBA" id="ARBA00023180"/>
    </source>
</evidence>
<dbReference type="PANTHER" id="PTHR10963:SF27">
    <property type="entry name" value="GLYCOSIDASE-RELATED"/>
    <property type="match status" value="1"/>
</dbReference>
<dbReference type="GO" id="GO:0031505">
    <property type="term" value="P:fungal-type cell wall organization"/>
    <property type="evidence" value="ECO:0007669"/>
    <property type="project" value="TreeGrafter"/>
</dbReference>
<keyword evidence="8" id="KW-0472">Membrane</keyword>
<feature type="compositionally biased region" description="Gly residues" evidence="13">
    <location>
        <begin position="287"/>
        <end position="299"/>
    </location>
</feature>
<dbReference type="OrthoDB" id="4781at2759"/>
<keyword evidence="4" id="KW-0328">Glycosyltransferase</keyword>
<evidence type="ECO:0000256" key="6">
    <source>
        <dbReference type="ARBA" id="ARBA00022729"/>
    </source>
</evidence>
<dbReference type="PROSITE" id="PS51762">
    <property type="entry name" value="GH16_2"/>
    <property type="match status" value="1"/>
</dbReference>
<dbReference type="GO" id="GO:0008843">
    <property type="term" value="F:endochitinase activity"/>
    <property type="evidence" value="ECO:0007669"/>
    <property type="project" value="UniProtKB-EC"/>
</dbReference>
<dbReference type="Pfam" id="PF00722">
    <property type="entry name" value="Glyco_hydro_16"/>
    <property type="match status" value="1"/>
</dbReference>
<protein>
    <recommendedName>
        <fullName evidence="3">chitinase</fullName>
        <ecNumber evidence="3">3.2.1.14</ecNumber>
    </recommendedName>
</protein>
<dbReference type="GO" id="GO:0009277">
    <property type="term" value="C:fungal-type cell wall"/>
    <property type="evidence" value="ECO:0007669"/>
    <property type="project" value="TreeGrafter"/>
</dbReference>
<evidence type="ECO:0000256" key="10">
    <source>
        <dbReference type="ARBA" id="ARBA00023295"/>
    </source>
</evidence>
<dbReference type="CDD" id="cd02183">
    <property type="entry name" value="GH16_fungal_CRH1_transglycosylase"/>
    <property type="match status" value="1"/>
</dbReference>
<feature type="region of interest" description="Disordered" evidence="13">
    <location>
        <begin position="265"/>
        <end position="372"/>
    </location>
</feature>
<keyword evidence="6 14" id="KW-0732">Signal</keyword>
<dbReference type="EMBL" id="KZ678130">
    <property type="protein sequence ID" value="PSN72561.1"/>
    <property type="molecule type" value="Genomic_DNA"/>
</dbReference>
<organism evidence="16 17">
    <name type="scientific">Corynespora cassiicola Philippines</name>
    <dbReference type="NCBI Taxonomy" id="1448308"/>
    <lineage>
        <taxon>Eukaryota</taxon>
        <taxon>Fungi</taxon>
        <taxon>Dikarya</taxon>
        <taxon>Ascomycota</taxon>
        <taxon>Pezizomycotina</taxon>
        <taxon>Dothideomycetes</taxon>
        <taxon>Pleosporomycetidae</taxon>
        <taxon>Pleosporales</taxon>
        <taxon>Corynesporascaceae</taxon>
        <taxon>Corynespora</taxon>
    </lineage>
</organism>
<evidence type="ECO:0000256" key="7">
    <source>
        <dbReference type="ARBA" id="ARBA00022801"/>
    </source>
</evidence>
<dbReference type="EC" id="3.2.1.14" evidence="3"/>
<dbReference type="STRING" id="1448308.A0A2T2P4E9"/>
<evidence type="ECO:0000256" key="3">
    <source>
        <dbReference type="ARBA" id="ARBA00012729"/>
    </source>
</evidence>
<keyword evidence="11" id="KW-0961">Cell wall biogenesis/degradation</keyword>
<evidence type="ECO:0000256" key="5">
    <source>
        <dbReference type="ARBA" id="ARBA00022679"/>
    </source>
</evidence>
<evidence type="ECO:0000256" key="14">
    <source>
        <dbReference type="SAM" id="SignalP"/>
    </source>
</evidence>
<evidence type="ECO:0000256" key="13">
    <source>
        <dbReference type="SAM" id="MobiDB-lite"/>
    </source>
</evidence>
<dbReference type="AlphaFoldDB" id="A0A2T2P4E9"/>
<feature type="domain" description="GH16" evidence="15">
    <location>
        <begin position="26"/>
        <end position="246"/>
    </location>
</feature>
<dbReference type="InterPro" id="IPR013320">
    <property type="entry name" value="ConA-like_dom_sf"/>
</dbReference>
<evidence type="ECO:0000313" key="16">
    <source>
        <dbReference type="EMBL" id="PSN72561.1"/>
    </source>
</evidence>
<dbReference type="Proteomes" id="UP000240883">
    <property type="component" value="Unassembled WGS sequence"/>
</dbReference>
<dbReference type="SUPFAM" id="SSF49899">
    <property type="entry name" value="Concanavalin A-like lectins/glucanases"/>
    <property type="match status" value="1"/>
</dbReference>
<evidence type="ECO:0000259" key="15">
    <source>
        <dbReference type="PROSITE" id="PS51762"/>
    </source>
</evidence>
<comment type="subcellular location">
    <subcellularLocation>
        <location evidence="2">Membrane</location>
    </subcellularLocation>
</comment>
<dbReference type="Gene3D" id="2.60.120.200">
    <property type="match status" value="1"/>
</dbReference>
<dbReference type="GO" id="GO:0005975">
    <property type="term" value="P:carbohydrate metabolic process"/>
    <property type="evidence" value="ECO:0007669"/>
    <property type="project" value="InterPro"/>
</dbReference>
<accession>A0A2T2P4E9</accession>
<keyword evidence="10" id="KW-0326">Glycosidase</keyword>
<dbReference type="PANTHER" id="PTHR10963">
    <property type="entry name" value="GLYCOSYL HYDROLASE-RELATED"/>
    <property type="match status" value="1"/>
</dbReference>